<evidence type="ECO:0000259" key="2">
    <source>
        <dbReference type="Pfam" id="PF01261"/>
    </source>
</evidence>
<dbReference type="Gene3D" id="3.20.20.150">
    <property type="entry name" value="Divalent-metal-dependent TIM barrel enzymes"/>
    <property type="match status" value="1"/>
</dbReference>
<feature type="signal peptide" evidence="1">
    <location>
        <begin position="1"/>
        <end position="32"/>
    </location>
</feature>
<comment type="caution">
    <text evidence="3">The sequence shown here is derived from an EMBL/GenBank/DDBJ whole genome shotgun (WGS) entry which is preliminary data.</text>
</comment>
<dbReference type="OrthoDB" id="9798407at2"/>
<dbReference type="Pfam" id="PF01261">
    <property type="entry name" value="AP_endonuc_2"/>
    <property type="match status" value="1"/>
</dbReference>
<dbReference type="PANTHER" id="PTHR12110">
    <property type="entry name" value="HYDROXYPYRUVATE ISOMERASE"/>
    <property type="match status" value="1"/>
</dbReference>
<dbReference type="PROSITE" id="PS51318">
    <property type="entry name" value="TAT"/>
    <property type="match status" value="1"/>
</dbReference>
<dbReference type="SUPFAM" id="SSF51658">
    <property type="entry name" value="Xylose isomerase-like"/>
    <property type="match status" value="1"/>
</dbReference>
<evidence type="ECO:0000313" key="4">
    <source>
        <dbReference type="Proteomes" id="UP000321513"/>
    </source>
</evidence>
<feature type="chain" id="PRO_5021743310" description="Xylose isomerase-like TIM barrel domain-containing protein" evidence="1">
    <location>
        <begin position="33"/>
        <end position="308"/>
    </location>
</feature>
<gene>
    <name evidence="3" type="ORF">SAE01_20970</name>
</gene>
<dbReference type="PANTHER" id="PTHR12110:SF41">
    <property type="entry name" value="INOSOSE DEHYDRATASE"/>
    <property type="match status" value="1"/>
</dbReference>
<dbReference type="InterPro" id="IPR036237">
    <property type="entry name" value="Xyl_isomerase-like_sf"/>
</dbReference>
<keyword evidence="4" id="KW-1185">Reference proteome</keyword>
<accession>A0A512BCA7</accession>
<reference evidence="3 4" key="1">
    <citation type="submission" date="2019-07" db="EMBL/GenBank/DDBJ databases">
        <title>Whole genome shotgun sequence of Segetibacter aerophilus NBRC 106135.</title>
        <authorList>
            <person name="Hosoyama A."/>
            <person name="Uohara A."/>
            <person name="Ohji S."/>
            <person name="Ichikawa N."/>
        </authorList>
    </citation>
    <scope>NUCLEOTIDE SEQUENCE [LARGE SCALE GENOMIC DNA]</scope>
    <source>
        <strain evidence="3 4">NBRC 106135</strain>
    </source>
</reference>
<name>A0A512BCA7_9BACT</name>
<dbReference type="RefSeq" id="WP_147203724.1">
    <property type="nucleotide sequence ID" value="NZ_BJYT01000007.1"/>
</dbReference>
<dbReference type="InterPro" id="IPR050312">
    <property type="entry name" value="IolE/XylAMocC-like"/>
</dbReference>
<feature type="domain" description="Xylose isomerase-like TIM barrel" evidence="2">
    <location>
        <begin position="74"/>
        <end position="301"/>
    </location>
</feature>
<dbReference type="Proteomes" id="UP000321513">
    <property type="component" value="Unassembled WGS sequence"/>
</dbReference>
<keyword evidence="1" id="KW-0732">Signal</keyword>
<organism evidence="3 4">
    <name type="scientific">Segetibacter aerophilus</name>
    <dbReference type="NCBI Taxonomy" id="670293"/>
    <lineage>
        <taxon>Bacteria</taxon>
        <taxon>Pseudomonadati</taxon>
        <taxon>Bacteroidota</taxon>
        <taxon>Chitinophagia</taxon>
        <taxon>Chitinophagales</taxon>
        <taxon>Chitinophagaceae</taxon>
        <taxon>Segetibacter</taxon>
    </lineage>
</organism>
<evidence type="ECO:0000313" key="3">
    <source>
        <dbReference type="EMBL" id="GEO09601.1"/>
    </source>
</evidence>
<proteinExistence type="predicted"/>
<sequence>MRNENGNSSRRTFIKLSSTLSVGALLSNLANASSLDLSYLSQKVPLYGHLWVYASRYPPNWDCTPILPEVFGDLKYAGLEGVELMEIILRNDGSVSRLKELIQQHSLPVVGTSYNANMWMRSKHTEILEDIELIIERLHAVGGSMLGITVGDARHKKTEDELDAQGEILKKIIVVCKKNKVQPNLHNHTFEVVDNLHDLKGTIARVPELALGPDLNWLVRGGVDPVWFIKTFGHKMVFMHIRDQDASGKWTEAVGEGVIDFPAIAKALKEINYQGKAAIELALDKPAINPIREDWKISREYVRKVFRW</sequence>
<dbReference type="EMBL" id="BJYT01000007">
    <property type="protein sequence ID" value="GEO09601.1"/>
    <property type="molecule type" value="Genomic_DNA"/>
</dbReference>
<protein>
    <recommendedName>
        <fullName evidence="2">Xylose isomerase-like TIM barrel domain-containing protein</fullName>
    </recommendedName>
</protein>
<dbReference type="AlphaFoldDB" id="A0A512BCA7"/>
<evidence type="ECO:0000256" key="1">
    <source>
        <dbReference type="SAM" id="SignalP"/>
    </source>
</evidence>
<dbReference type="InterPro" id="IPR006311">
    <property type="entry name" value="TAT_signal"/>
</dbReference>
<dbReference type="InterPro" id="IPR013022">
    <property type="entry name" value="Xyl_isomerase-like_TIM-brl"/>
</dbReference>